<evidence type="ECO:0000313" key="1">
    <source>
        <dbReference type="EMBL" id="MDV7695017.1"/>
    </source>
</evidence>
<dbReference type="Proteomes" id="UP001275867">
    <property type="component" value="Unassembled WGS sequence"/>
</dbReference>
<dbReference type="AlphaFoldDB" id="A0AAP5WFT8"/>
<proteinExistence type="predicted"/>
<dbReference type="RefSeq" id="WP_068808318.1">
    <property type="nucleotide sequence ID" value="NZ_CP158977.1"/>
</dbReference>
<evidence type="ECO:0000313" key="2">
    <source>
        <dbReference type="EMBL" id="OAD63131.1"/>
    </source>
</evidence>
<organism evidence="1 4">
    <name type="scientific">Pediococcus parvulus</name>
    <dbReference type="NCBI Taxonomy" id="54062"/>
    <lineage>
        <taxon>Bacteria</taxon>
        <taxon>Bacillati</taxon>
        <taxon>Bacillota</taxon>
        <taxon>Bacilli</taxon>
        <taxon>Lactobacillales</taxon>
        <taxon>Lactobacillaceae</taxon>
        <taxon>Pediococcus</taxon>
    </lineage>
</organism>
<dbReference type="EMBL" id="WERX01000034">
    <property type="protein sequence ID" value="MDV7695017.1"/>
    <property type="molecule type" value="Genomic_DNA"/>
</dbReference>
<dbReference type="Proteomes" id="UP000077280">
    <property type="component" value="Unassembled WGS sequence"/>
</dbReference>
<gene>
    <name evidence="2" type="ORF">A7K95_10290</name>
    <name evidence="1" type="ORF">GA842_09155</name>
</gene>
<evidence type="ECO:0000313" key="3">
    <source>
        <dbReference type="Proteomes" id="UP000077280"/>
    </source>
</evidence>
<protein>
    <submittedName>
        <fullName evidence="1">Uncharacterized protein</fullName>
    </submittedName>
</protein>
<reference evidence="2 3" key="1">
    <citation type="submission" date="2016-05" db="EMBL/GenBank/DDBJ databases">
        <title>Draft genome sequence of Pediococcus parvulus 2.6, a probiotic beta-glucan producer strain.</title>
        <authorList>
            <person name="Mohedano M.L."/>
            <person name="Perez-Ramos A."/>
            <person name="Duenas M.T."/>
            <person name="Lamontanara A."/>
            <person name="Orru L."/>
            <person name="Spano G."/>
            <person name="Capozzi V."/>
            <person name="Lopez P."/>
        </authorList>
    </citation>
    <scope>NUCLEOTIDE SEQUENCE [LARGE SCALE GENOMIC DNA]</scope>
    <source>
        <strain evidence="2 3">2.6</strain>
    </source>
</reference>
<comment type="caution">
    <text evidence="1">The sequence shown here is derived from an EMBL/GenBank/DDBJ whole genome shotgun (WGS) entry which is preliminary data.</text>
</comment>
<reference evidence="1" key="2">
    <citation type="submission" date="2019-10" db="EMBL/GenBank/DDBJ databases">
        <title>Malate fermentation in French cider.</title>
        <authorList>
            <person name="Cousin F.J."/>
            <person name="Medina Fernandez S."/>
            <person name="Misery B."/>
            <person name="Laplace J.-M."/>
            <person name="Cretenet M."/>
        </authorList>
    </citation>
    <scope>NUCLEOTIDE SEQUENCE</scope>
    <source>
        <strain evidence="1">UCMA15901</strain>
    </source>
</reference>
<keyword evidence="3" id="KW-1185">Reference proteome</keyword>
<evidence type="ECO:0000313" key="4">
    <source>
        <dbReference type="Proteomes" id="UP001275867"/>
    </source>
</evidence>
<name>A0AAP5WFT8_9LACO</name>
<sequence>MKQLSGKISSSIKVLNLTPLVRFELTDLQNQKINCLVHQHALNFLAMAQPNSRIAIYGHYNKRHQFVVQKFMVQASENNDFFSHSA</sequence>
<accession>A0AAP5WFT8</accession>
<dbReference type="EMBL" id="LXND01000086">
    <property type="protein sequence ID" value="OAD63131.1"/>
    <property type="molecule type" value="Genomic_DNA"/>
</dbReference>